<organism evidence="1 2">
    <name type="scientific">Laccaria amethystina LaAM-08-1</name>
    <dbReference type="NCBI Taxonomy" id="1095629"/>
    <lineage>
        <taxon>Eukaryota</taxon>
        <taxon>Fungi</taxon>
        <taxon>Dikarya</taxon>
        <taxon>Basidiomycota</taxon>
        <taxon>Agaricomycotina</taxon>
        <taxon>Agaricomycetes</taxon>
        <taxon>Agaricomycetidae</taxon>
        <taxon>Agaricales</taxon>
        <taxon>Agaricineae</taxon>
        <taxon>Hydnangiaceae</taxon>
        <taxon>Laccaria</taxon>
    </lineage>
</organism>
<name>A0A0C9WH71_9AGAR</name>
<evidence type="ECO:0000313" key="2">
    <source>
        <dbReference type="Proteomes" id="UP000054477"/>
    </source>
</evidence>
<reference evidence="1 2" key="1">
    <citation type="submission" date="2014-04" db="EMBL/GenBank/DDBJ databases">
        <authorList>
            <consortium name="DOE Joint Genome Institute"/>
            <person name="Kuo A."/>
            <person name="Kohler A."/>
            <person name="Nagy L.G."/>
            <person name="Floudas D."/>
            <person name="Copeland A."/>
            <person name="Barry K.W."/>
            <person name="Cichocki N."/>
            <person name="Veneault-Fourrey C."/>
            <person name="LaButti K."/>
            <person name="Lindquist E.A."/>
            <person name="Lipzen A."/>
            <person name="Lundell T."/>
            <person name="Morin E."/>
            <person name="Murat C."/>
            <person name="Sun H."/>
            <person name="Tunlid A."/>
            <person name="Henrissat B."/>
            <person name="Grigoriev I.V."/>
            <person name="Hibbett D.S."/>
            <person name="Martin F."/>
            <person name="Nordberg H.P."/>
            <person name="Cantor M.N."/>
            <person name="Hua S.X."/>
        </authorList>
    </citation>
    <scope>NUCLEOTIDE SEQUENCE [LARGE SCALE GENOMIC DNA]</scope>
    <source>
        <strain evidence="1 2">LaAM-08-1</strain>
    </source>
</reference>
<dbReference type="EMBL" id="KN839131">
    <property type="protein sequence ID" value="KIJ90684.1"/>
    <property type="molecule type" value="Genomic_DNA"/>
</dbReference>
<keyword evidence="2" id="KW-1185">Reference proteome</keyword>
<dbReference type="Proteomes" id="UP000054477">
    <property type="component" value="Unassembled WGS sequence"/>
</dbReference>
<dbReference type="HOGENOM" id="CLU_2223698_0_0_1"/>
<protein>
    <submittedName>
        <fullName evidence="1">Uncharacterized protein</fullName>
    </submittedName>
</protein>
<gene>
    <name evidence="1" type="ORF">K443DRAFT_686595</name>
</gene>
<proteinExistence type="predicted"/>
<reference evidence="2" key="2">
    <citation type="submission" date="2015-01" db="EMBL/GenBank/DDBJ databases">
        <title>Evolutionary Origins and Diversification of the Mycorrhizal Mutualists.</title>
        <authorList>
            <consortium name="DOE Joint Genome Institute"/>
            <consortium name="Mycorrhizal Genomics Consortium"/>
            <person name="Kohler A."/>
            <person name="Kuo A."/>
            <person name="Nagy L.G."/>
            <person name="Floudas D."/>
            <person name="Copeland A."/>
            <person name="Barry K.W."/>
            <person name="Cichocki N."/>
            <person name="Veneault-Fourrey C."/>
            <person name="LaButti K."/>
            <person name="Lindquist E.A."/>
            <person name="Lipzen A."/>
            <person name="Lundell T."/>
            <person name="Morin E."/>
            <person name="Murat C."/>
            <person name="Riley R."/>
            <person name="Ohm R."/>
            <person name="Sun H."/>
            <person name="Tunlid A."/>
            <person name="Henrissat B."/>
            <person name="Grigoriev I.V."/>
            <person name="Hibbett D.S."/>
            <person name="Martin F."/>
        </authorList>
    </citation>
    <scope>NUCLEOTIDE SEQUENCE [LARGE SCALE GENOMIC DNA]</scope>
    <source>
        <strain evidence="2">LaAM-08-1</strain>
    </source>
</reference>
<dbReference type="AlphaFoldDB" id="A0A0C9WH71"/>
<accession>A0A0C9WH71</accession>
<sequence>MDWVKSLDKVEGLYITPLRTANAPIIPSLCLNQFIKEVFGNYEKFSATTTTSSLNSVKSRRGNIPSLISPPSPLLSSPSPGSLGKCIWSTYPITSMRNGKLSVRWM</sequence>
<evidence type="ECO:0000313" key="1">
    <source>
        <dbReference type="EMBL" id="KIJ90684.1"/>
    </source>
</evidence>